<feature type="binding site" evidence="4">
    <location>
        <position position="199"/>
    </location>
    <ligand>
        <name>NAD(+)</name>
        <dbReference type="ChEBI" id="CHEBI:57540"/>
    </ligand>
</feature>
<keyword evidence="3 4" id="KW-0274">FAD</keyword>
<feature type="binding site" evidence="4">
    <location>
        <position position="269"/>
    </location>
    <ligand>
        <name>NAD(+)</name>
        <dbReference type="ChEBI" id="CHEBI:57540"/>
    </ligand>
</feature>
<evidence type="ECO:0000256" key="4">
    <source>
        <dbReference type="PIRSR" id="PIRSR000350-3"/>
    </source>
</evidence>
<comment type="cofactor">
    <cofactor evidence="4">
        <name>FAD</name>
        <dbReference type="ChEBI" id="CHEBI:57692"/>
    </cofactor>
    <text evidence="4">Binds 1 FAD per subunit.</text>
</comment>
<comment type="caution">
    <text evidence="8">The sequence shown here is derived from an EMBL/GenBank/DDBJ whole genome shotgun (WGS) entry which is preliminary data.</text>
</comment>
<name>A0A0V8M420_9CHLR</name>
<evidence type="ECO:0000259" key="7">
    <source>
        <dbReference type="Pfam" id="PF07992"/>
    </source>
</evidence>
<keyword evidence="4" id="KW-0547">Nucleotide-binding</keyword>
<dbReference type="PRINTS" id="PR00411">
    <property type="entry name" value="PNDRDTASEI"/>
</dbReference>
<dbReference type="Proteomes" id="UP000053577">
    <property type="component" value="Unassembled WGS sequence"/>
</dbReference>
<dbReference type="EMBL" id="JGYD01000010">
    <property type="protein sequence ID" value="KSV18510.1"/>
    <property type="molecule type" value="Genomic_DNA"/>
</dbReference>
<evidence type="ECO:0000256" key="3">
    <source>
        <dbReference type="ARBA" id="ARBA00022827"/>
    </source>
</evidence>
<keyword evidence="2" id="KW-0285">Flavoprotein</keyword>
<dbReference type="InterPro" id="IPR036188">
    <property type="entry name" value="FAD/NAD-bd_sf"/>
</dbReference>
<accession>A0A0V8M420</accession>
<dbReference type="InterPro" id="IPR004099">
    <property type="entry name" value="Pyr_nucl-diS_OxRdtase_dimer"/>
</dbReference>
<feature type="binding site" evidence="4">
    <location>
        <position position="51"/>
    </location>
    <ligand>
        <name>FAD</name>
        <dbReference type="ChEBI" id="CHEBI:57692"/>
    </ligand>
</feature>
<protein>
    <submittedName>
        <fullName evidence="8">Mercuric reductase</fullName>
    </submittedName>
</protein>
<evidence type="ECO:0000256" key="2">
    <source>
        <dbReference type="ARBA" id="ARBA00022630"/>
    </source>
</evidence>
<dbReference type="PANTHER" id="PTHR43014">
    <property type="entry name" value="MERCURIC REDUCTASE"/>
    <property type="match status" value="1"/>
</dbReference>
<evidence type="ECO:0000256" key="5">
    <source>
        <dbReference type="PIRSR" id="PIRSR000350-4"/>
    </source>
</evidence>
<dbReference type="Gene3D" id="3.30.390.30">
    <property type="match status" value="1"/>
</dbReference>
<feature type="binding site" evidence="4">
    <location>
        <position position="309"/>
    </location>
    <ligand>
        <name>FAD</name>
        <dbReference type="ChEBI" id="CHEBI:57692"/>
    </ligand>
</feature>
<gene>
    <name evidence="8" type="ORF">DA01_00600</name>
</gene>
<proteinExistence type="inferred from homology"/>
<feature type="binding site" evidence="4">
    <location>
        <begin position="139"/>
        <end position="141"/>
    </location>
    <ligand>
        <name>FAD</name>
        <dbReference type="ChEBI" id="CHEBI:57692"/>
    </ligand>
</feature>
<comment type="similarity">
    <text evidence="1">Belongs to the class-I pyridine nucleotide-disulfide oxidoreductase family.</text>
</comment>
<feature type="disulfide bond" description="Redox-active" evidence="5">
    <location>
        <begin position="42"/>
        <end position="47"/>
    </location>
</feature>
<dbReference type="InterPro" id="IPR023753">
    <property type="entry name" value="FAD/NAD-binding_dom"/>
</dbReference>
<evidence type="ECO:0000256" key="1">
    <source>
        <dbReference type="ARBA" id="ARBA00007532"/>
    </source>
</evidence>
<organism evidence="8 9">
    <name type="scientific">Dehalococcoides mccartyi</name>
    <dbReference type="NCBI Taxonomy" id="61435"/>
    <lineage>
        <taxon>Bacteria</taxon>
        <taxon>Bacillati</taxon>
        <taxon>Chloroflexota</taxon>
        <taxon>Dehalococcoidia</taxon>
        <taxon>Dehalococcoidales</taxon>
        <taxon>Dehalococcoidaceae</taxon>
        <taxon>Dehalococcoides</taxon>
    </lineage>
</organism>
<dbReference type="PRINTS" id="PR00368">
    <property type="entry name" value="FADPNR"/>
</dbReference>
<dbReference type="Pfam" id="PF02852">
    <property type="entry name" value="Pyr_redox_dim"/>
    <property type="match status" value="1"/>
</dbReference>
<evidence type="ECO:0000313" key="9">
    <source>
        <dbReference type="Proteomes" id="UP000053577"/>
    </source>
</evidence>
<dbReference type="GO" id="GO:0050660">
    <property type="term" value="F:flavin adenine dinucleotide binding"/>
    <property type="evidence" value="ECO:0007669"/>
    <property type="project" value="TreeGrafter"/>
</dbReference>
<dbReference type="Gene3D" id="3.50.50.60">
    <property type="entry name" value="FAD/NAD(P)-binding domain"/>
    <property type="match status" value="2"/>
</dbReference>
<dbReference type="SUPFAM" id="SSF55424">
    <property type="entry name" value="FAD/NAD-linked reductases, dimerisation (C-terminal) domain"/>
    <property type="match status" value="1"/>
</dbReference>
<evidence type="ECO:0000259" key="6">
    <source>
        <dbReference type="Pfam" id="PF02852"/>
    </source>
</evidence>
<evidence type="ECO:0000313" key="8">
    <source>
        <dbReference type="EMBL" id="KSV18510.1"/>
    </source>
</evidence>
<dbReference type="FunFam" id="3.30.390.30:FF:000043">
    <property type="entry name" value="Mercuric reductase, putative"/>
    <property type="match status" value="1"/>
</dbReference>
<keyword evidence="4" id="KW-0520">NAD</keyword>
<feature type="domain" description="FAD/NAD(P)-binding" evidence="7">
    <location>
        <begin position="5"/>
        <end position="324"/>
    </location>
</feature>
<dbReference type="AlphaFoldDB" id="A0A0V8M420"/>
<dbReference type="InterPro" id="IPR001100">
    <property type="entry name" value="Pyr_nuc-diS_OxRdtase"/>
</dbReference>
<dbReference type="PANTHER" id="PTHR43014:SF2">
    <property type="entry name" value="MERCURIC REDUCTASE"/>
    <property type="match status" value="1"/>
</dbReference>
<dbReference type="InterPro" id="IPR016156">
    <property type="entry name" value="FAD/NAD-linked_Rdtase_dimer_sf"/>
</dbReference>
<feature type="domain" description="Pyridine nucleotide-disulphide oxidoreductase dimerisation" evidence="6">
    <location>
        <begin position="344"/>
        <end position="449"/>
    </location>
</feature>
<dbReference type="RefSeq" id="WP_058292055.1">
    <property type="nucleotide sequence ID" value="NZ_JGYD01000010.1"/>
</dbReference>
<dbReference type="GO" id="GO:0003955">
    <property type="term" value="F:NAD(P)H dehydrogenase (quinone) activity"/>
    <property type="evidence" value="ECO:0007669"/>
    <property type="project" value="TreeGrafter"/>
</dbReference>
<dbReference type="Pfam" id="PF07992">
    <property type="entry name" value="Pyr_redox_2"/>
    <property type="match status" value="1"/>
</dbReference>
<reference evidence="8 9" key="1">
    <citation type="journal article" date="2015" name="Sci. Rep.">
        <title>A comparative genomics and reductive dehalogenase gene transcription study of two chloroethene-respiring bacteria, Dehalococcoides mccartyi strains MB and 11a.</title>
        <authorList>
            <person name="Low A."/>
            <person name="Shen Z."/>
            <person name="Cheng D."/>
            <person name="Rogers M.J."/>
            <person name="Lee P.K."/>
            <person name="He J."/>
        </authorList>
    </citation>
    <scope>NUCLEOTIDE SEQUENCE [LARGE SCALE GENOMIC DNA]</scope>
    <source>
        <strain evidence="8 9">MB</strain>
    </source>
</reference>
<dbReference type="PIRSF" id="PIRSF000350">
    <property type="entry name" value="Mercury_reductase_MerA"/>
    <property type="match status" value="1"/>
</dbReference>
<sequence length="489" mass="53800">MKYQYDLVVIGGGLAGFTAAVFANGLGKKVAIVEKGKLGGACTWNACVPSKALLQLGLRIRQLNNYNRSGTKLSSVNLQTENVMPYLHSVLENISRIDDFASLVNTGIDILNGEAVFNGRHQVSLNGQLISAKHFIIATGSSPAIPPVEGLSDIPYYTNETVFDIKAIPSSMIVLGGGPAGIELGLAFAWLGCKVDIIEMADRILPKDDTELSALLLEYLNAEENLNIHISTKAVRFQSQTDGSLKLEMQTREGKISEISSETVLVAVGRRANVAGLALEKAGVKYTPRGISINNRLQTSSSNIFAAGDVAGPIQLGMMAEKQAILAASNACLPFKQNIRYEDVAWVTYSEPQMAHIGLTEDEARRKYGNNVRVIRYPLTKVRRAVMDHDTRGLCKFILDKNDRLIGAHLLCSHAENLVHELQIVKCLNKPLSKLHTIPHIYPTYEEGIIKRAADVSYTIKMQRNPFVRLVLRYWPGYKDRLDTVISRL</sequence>
<dbReference type="PATRIC" id="fig|61435.5.peg.129"/>
<dbReference type="SUPFAM" id="SSF51905">
    <property type="entry name" value="FAD/NAD(P)-binding domain"/>
    <property type="match status" value="1"/>
</dbReference>
<feature type="binding site" evidence="4">
    <location>
        <begin position="176"/>
        <end position="183"/>
    </location>
    <ligand>
        <name>NAD(+)</name>
        <dbReference type="ChEBI" id="CHEBI:57540"/>
    </ligand>
</feature>
<dbReference type="OrthoDB" id="9800167at2"/>